<dbReference type="InterPro" id="IPR016134">
    <property type="entry name" value="Dockerin_dom"/>
</dbReference>
<dbReference type="PROSITE" id="PS51257">
    <property type="entry name" value="PROKAR_LIPOPROTEIN"/>
    <property type="match status" value="1"/>
</dbReference>
<keyword evidence="2" id="KW-0677">Repeat</keyword>
<dbReference type="GO" id="GO:0000272">
    <property type="term" value="P:polysaccharide catabolic process"/>
    <property type="evidence" value="ECO:0007669"/>
    <property type="project" value="InterPro"/>
</dbReference>
<dbReference type="InterPro" id="IPR012334">
    <property type="entry name" value="Pectin_lyas_fold"/>
</dbReference>
<dbReference type="PROSITE" id="PS51766">
    <property type="entry name" value="DOCKERIN"/>
    <property type="match status" value="1"/>
</dbReference>
<dbReference type="EMBL" id="RPGO01000035">
    <property type="protein sequence ID" value="RZB28793.1"/>
    <property type="molecule type" value="Genomic_DNA"/>
</dbReference>
<accession>A0A8B3RZY2</accession>
<comment type="pathway">
    <text evidence="1">Protein modification; protein ubiquitination.</text>
</comment>
<feature type="domain" description="Dockerin" evidence="4">
    <location>
        <begin position="427"/>
        <end position="487"/>
    </location>
</feature>
<dbReference type="InterPro" id="IPR006626">
    <property type="entry name" value="PbH1"/>
</dbReference>
<dbReference type="InterPro" id="IPR011050">
    <property type="entry name" value="Pectin_lyase_fold/virulence"/>
</dbReference>
<dbReference type="PANTHER" id="PTHR22990:SF15">
    <property type="entry name" value="F-BOX ONLY PROTEIN 10"/>
    <property type="match status" value="1"/>
</dbReference>
<dbReference type="InterPro" id="IPR007742">
    <property type="entry name" value="NosD_dom"/>
</dbReference>
<reference evidence="6" key="1">
    <citation type="submission" date="2019-01" db="EMBL/GenBank/DDBJ databases">
        <title>Anaerobic oxidation of ethane by archaea from a marine hydrocarbon seep.</title>
        <authorList>
            <person name="Musat F."/>
        </authorList>
    </citation>
    <scope>NUCLEOTIDE SEQUENCE [LARGE SCALE GENOMIC DNA]</scope>
</reference>
<dbReference type="Proteomes" id="UP000291831">
    <property type="component" value="Unassembled WGS sequence"/>
</dbReference>
<dbReference type="InterPro" id="IPR036439">
    <property type="entry name" value="Dockerin_dom_sf"/>
</dbReference>
<dbReference type="InterPro" id="IPR006633">
    <property type="entry name" value="Carb-bd_sugar_hydrolysis-dom"/>
</dbReference>
<evidence type="ECO:0000259" key="4">
    <source>
        <dbReference type="PROSITE" id="PS51766"/>
    </source>
</evidence>
<evidence type="ECO:0000313" key="6">
    <source>
        <dbReference type="Proteomes" id="UP000291831"/>
    </source>
</evidence>
<evidence type="ECO:0000256" key="1">
    <source>
        <dbReference type="ARBA" id="ARBA00004906"/>
    </source>
</evidence>
<dbReference type="AlphaFoldDB" id="A0A8B3RZY2"/>
<dbReference type="SUPFAM" id="SSF51126">
    <property type="entry name" value="Pectin lyase-like"/>
    <property type="match status" value="2"/>
</dbReference>
<sequence length="487" mass="52936">MKNKRNIFWNVSVFALLFAALAVISIGCASADTIYVPEEGNQTIQQAVNNASEGDTIIVRDAYTGTKENIDVTVAYLTIQSENGSANCIVNALNSNDHVFDVQQNYVNVTGFTVENATKNDKAGIHLDSVEHCNISYTNASNNGCGIWLYYSSNNILTNNTANSNTRNGIYLSSSSNNTLTNNTASNNNGGICLSSSSNNTLTNNIMSENNYNFDVDGSILSHYTHSIDTSNLVDGEPIYYWIDQQNKEVPGDAGFVGLVNSTNITVKDLTLTNNQQGVLLAYTKNSRIERINASNNNWAGILLYSSSNNTLTNNTASNNIYGIYLQSSSNNNMLTNNTASSNTRYNIHLYYSSNNNLFYHNNLINNPNHNAYDTGTNQWNTSTVGNYYSDYTGSDNNSDGIGETSYPIPGGSSIDCFPLMHPWKEIPPLKGDLDGDFQITSTDAAIVLEIAVGSRPCTPETLAIADVSGDGRVSSLDALMILQMVT</sequence>
<dbReference type="Gene3D" id="1.10.1330.10">
    <property type="entry name" value="Dockerin domain"/>
    <property type="match status" value="1"/>
</dbReference>
<evidence type="ECO:0000256" key="3">
    <source>
        <dbReference type="ARBA" id="ARBA00022786"/>
    </source>
</evidence>
<dbReference type="SMART" id="SM00722">
    <property type="entry name" value="CASH"/>
    <property type="match status" value="2"/>
</dbReference>
<dbReference type="GO" id="GO:0004553">
    <property type="term" value="F:hydrolase activity, hydrolyzing O-glycosyl compounds"/>
    <property type="evidence" value="ECO:0007669"/>
    <property type="project" value="InterPro"/>
</dbReference>
<evidence type="ECO:0000256" key="2">
    <source>
        <dbReference type="ARBA" id="ARBA00022737"/>
    </source>
</evidence>
<protein>
    <recommendedName>
        <fullName evidence="4">Dockerin domain-containing protein</fullName>
    </recommendedName>
</protein>
<dbReference type="NCBIfam" id="TIGR03804">
    <property type="entry name" value="para_beta_helix"/>
    <property type="match status" value="4"/>
</dbReference>
<dbReference type="SUPFAM" id="SSF63446">
    <property type="entry name" value="Type I dockerin domain"/>
    <property type="match status" value="1"/>
</dbReference>
<dbReference type="InterPro" id="IPR022441">
    <property type="entry name" value="Para_beta_helix_rpt-2"/>
</dbReference>
<dbReference type="Gene3D" id="2.160.20.10">
    <property type="entry name" value="Single-stranded right-handed beta-helix, Pectin lyase-like"/>
    <property type="match status" value="2"/>
</dbReference>
<dbReference type="Pfam" id="PF05048">
    <property type="entry name" value="NosD"/>
    <property type="match status" value="2"/>
</dbReference>
<dbReference type="PANTHER" id="PTHR22990">
    <property type="entry name" value="F-BOX ONLY PROTEIN"/>
    <property type="match status" value="1"/>
</dbReference>
<evidence type="ECO:0000313" key="5">
    <source>
        <dbReference type="EMBL" id="RZB28793.1"/>
    </source>
</evidence>
<dbReference type="CDD" id="cd14256">
    <property type="entry name" value="Dockerin_I"/>
    <property type="match status" value="1"/>
</dbReference>
<keyword evidence="3" id="KW-0833">Ubl conjugation pathway</keyword>
<comment type="caution">
    <text evidence="5">The sequence shown here is derived from an EMBL/GenBank/DDBJ whole genome shotgun (WGS) entry which is preliminary data.</text>
</comment>
<proteinExistence type="predicted"/>
<dbReference type="Pfam" id="PF00404">
    <property type="entry name" value="Dockerin_1"/>
    <property type="match status" value="1"/>
</dbReference>
<dbReference type="SMART" id="SM00710">
    <property type="entry name" value="PbH1"/>
    <property type="match status" value="10"/>
</dbReference>
<organism evidence="5 6">
    <name type="scientific">Candidatus Argoarchaeum ethanivorans</name>
    <dbReference type="NCBI Taxonomy" id="2608793"/>
    <lineage>
        <taxon>Archaea</taxon>
        <taxon>Methanobacteriati</taxon>
        <taxon>Methanobacteriota</taxon>
        <taxon>Stenosarchaea group</taxon>
        <taxon>Methanomicrobia</taxon>
        <taxon>Methanosarcinales</taxon>
        <taxon>Methanosarcinales incertae sedis</taxon>
        <taxon>GOM Arc I cluster</taxon>
        <taxon>Candidatus Argoarchaeum</taxon>
    </lineage>
</organism>
<dbReference type="InterPro" id="IPR051550">
    <property type="entry name" value="SCF-Subunits/Alg-Epimerases"/>
</dbReference>
<name>A0A8B3RZY2_9EURY</name>
<gene>
    <name evidence="5" type="ORF">AEth_01795</name>
</gene>
<dbReference type="InterPro" id="IPR002105">
    <property type="entry name" value="Dockerin_1_rpt"/>
</dbReference>